<dbReference type="CDD" id="cd06260">
    <property type="entry name" value="DUF820-like"/>
    <property type="match status" value="1"/>
</dbReference>
<dbReference type="AlphaFoldDB" id="A0A2W4XFW2"/>
<feature type="domain" description="Putative restriction endonuclease" evidence="1">
    <location>
        <begin position="8"/>
        <end position="183"/>
    </location>
</feature>
<evidence type="ECO:0000259" key="1">
    <source>
        <dbReference type="Pfam" id="PF05685"/>
    </source>
</evidence>
<dbReference type="Gene3D" id="3.90.1570.10">
    <property type="entry name" value="tt1808, chain A"/>
    <property type="match status" value="1"/>
</dbReference>
<dbReference type="PANTHER" id="PTHR34107:SF2">
    <property type="entry name" value="SLL0888 PROTEIN"/>
    <property type="match status" value="1"/>
</dbReference>
<organism evidence="2 3">
    <name type="scientific">Phormidesmis priestleyi</name>
    <dbReference type="NCBI Taxonomy" id="268141"/>
    <lineage>
        <taxon>Bacteria</taxon>
        <taxon>Bacillati</taxon>
        <taxon>Cyanobacteriota</taxon>
        <taxon>Cyanophyceae</taxon>
        <taxon>Leptolyngbyales</taxon>
        <taxon>Leptolyngbyaceae</taxon>
        <taxon>Phormidesmis</taxon>
    </lineage>
</organism>
<sequence length="191" mass="21556">MTPQVMTLEDYLNHDDETATRYELIDGMLVEMAPESPINPTIAMFLAIHFFQQGIPHHCLAIGHEIQVPAQKVTARRPDLVVHSDASAAAILQDRILRLNQPVPRLVIEVVSSSDTNQKSRDRDYVHKRENYAQRGIPEYWIIDPAASIVLILQLINGAYQEQEFVEHQQLASPTFPDLQLTANQVLKAGL</sequence>
<dbReference type="InterPro" id="IPR011335">
    <property type="entry name" value="Restrct_endonuc-II-like"/>
</dbReference>
<evidence type="ECO:0000313" key="2">
    <source>
        <dbReference type="EMBL" id="PZO54857.1"/>
    </source>
</evidence>
<proteinExistence type="predicted"/>
<dbReference type="Proteomes" id="UP000249794">
    <property type="component" value="Unassembled WGS sequence"/>
</dbReference>
<comment type="caution">
    <text evidence="2">The sequence shown here is derived from an EMBL/GenBank/DDBJ whole genome shotgun (WGS) entry which is preliminary data.</text>
</comment>
<reference evidence="2 3" key="2">
    <citation type="submission" date="2018-06" db="EMBL/GenBank/DDBJ databases">
        <title>Metagenomic assembly of (sub)arctic Cyanobacteria and their associated microbiome from non-axenic cultures.</title>
        <authorList>
            <person name="Baurain D."/>
        </authorList>
    </citation>
    <scope>NUCLEOTIDE SEQUENCE [LARGE SCALE GENOMIC DNA]</scope>
    <source>
        <strain evidence="2">ULC027bin1</strain>
    </source>
</reference>
<reference evidence="3" key="1">
    <citation type="submission" date="2018-04" db="EMBL/GenBank/DDBJ databases">
        <authorList>
            <person name="Cornet L."/>
        </authorList>
    </citation>
    <scope>NUCLEOTIDE SEQUENCE [LARGE SCALE GENOMIC DNA]</scope>
</reference>
<dbReference type="InterPro" id="IPR012296">
    <property type="entry name" value="Nuclease_put_TT1808"/>
</dbReference>
<dbReference type="SUPFAM" id="SSF52980">
    <property type="entry name" value="Restriction endonuclease-like"/>
    <property type="match status" value="1"/>
</dbReference>
<dbReference type="InterPro" id="IPR008538">
    <property type="entry name" value="Uma2"/>
</dbReference>
<dbReference type="Pfam" id="PF05685">
    <property type="entry name" value="Uma2"/>
    <property type="match status" value="1"/>
</dbReference>
<name>A0A2W4XFW2_9CYAN</name>
<accession>A0A2W4XFW2</accession>
<evidence type="ECO:0000313" key="3">
    <source>
        <dbReference type="Proteomes" id="UP000249794"/>
    </source>
</evidence>
<dbReference type="PANTHER" id="PTHR34107">
    <property type="entry name" value="SLL0198 PROTEIN-RELATED"/>
    <property type="match status" value="1"/>
</dbReference>
<dbReference type="EMBL" id="QBMP01000107">
    <property type="protein sequence ID" value="PZO54857.1"/>
    <property type="molecule type" value="Genomic_DNA"/>
</dbReference>
<gene>
    <name evidence="2" type="ORF">DCF15_11295</name>
</gene>
<protein>
    <recommendedName>
        <fullName evidence="1">Putative restriction endonuclease domain-containing protein</fullName>
    </recommendedName>
</protein>